<dbReference type="InterPro" id="IPR008979">
    <property type="entry name" value="Galactose-bd-like_sf"/>
</dbReference>
<name>A0ABN8XCR9_9GAMM</name>
<dbReference type="SUPFAM" id="SSF48208">
    <property type="entry name" value="Six-hairpin glycosidases"/>
    <property type="match status" value="1"/>
</dbReference>
<dbReference type="Proteomes" id="UP001162030">
    <property type="component" value="Chromosome"/>
</dbReference>
<evidence type="ECO:0000259" key="1">
    <source>
        <dbReference type="Pfam" id="PF00754"/>
    </source>
</evidence>
<gene>
    <name evidence="2" type="ORF">MSZNOR_4033</name>
</gene>
<organism evidence="2 3">
    <name type="scientific">Methylocaldum szegediense</name>
    <dbReference type="NCBI Taxonomy" id="73780"/>
    <lineage>
        <taxon>Bacteria</taxon>
        <taxon>Pseudomonadati</taxon>
        <taxon>Pseudomonadota</taxon>
        <taxon>Gammaproteobacteria</taxon>
        <taxon>Methylococcales</taxon>
        <taxon>Methylococcaceae</taxon>
        <taxon>Methylocaldum</taxon>
    </lineage>
</organism>
<dbReference type="RefSeq" id="WP_317963433.1">
    <property type="nucleotide sequence ID" value="NZ_OX458333.1"/>
</dbReference>
<dbReference type="InterPro" id="IPR008928">
    <property type="entry name" value="6-hairpin_glycosidase_sf"/>
</dbReference>
<accession>A0ABN8XCR9</accession>
<dbReference type="Pfam" id="PF00754">
    <property type="entry name" value="F5_F8_type_C"/>
    <property type="match status" value="2"/>
</dbReference>
<dbReference type="SUPFAM" id="SSF49785">
    <property type="entry name" value="Galactose-binding domain-like"/>
    <property type="match status" value="2"/>
</dbReference>
<feature type="domain" description="F5/8 type C" evidence="1">
    <location>
        <begin position="13"/>
        <end position="108"/>
    </location>
</feature>
<protein>
    <submittedName>
        <fullName evidence="2">F5/8 type C domain-containing protein</fullName>
    </submittedName>
</protein>
<evidence type="ECO:0000313" key="2">
    <source>
        <dbReference type="EMBL" id="CAI8930689.1"/>
    </source>
</evidence>
<feature type="domain" description="F5/8 type C" evidence="1">
    <location>
        <begin position="151"/>
        <end position="232"/>
    </location>
</feature>
<evidence type="ECO:0000313" key="3">
    <source>
        <dbReference type="Proteomes" id="UP001162030"/>
    </source>
</evidence>
<dbReference type="InterPro" id="IPR012341">
    <property type="entry name" value="6hp_glycosidase-like_sf"/>
</dbReference>
<reference evidence="2 3" key="1">
    <citation type="submission" date="2023-03" db="EMBL/GenBank/DDBJ databases">
        <authorList>
            <person name="Pearce D."/>
        </authorList>
    </citation>
    <scope>NUCLEOTIDE SEQUENCE [LARGE SCALE GENOMIC DNA]</scope>
    <source>
        <strain evidence="2">Msz</strain>
    </source>
</reference>
<dbReference type="InterPro" id="IPR000421">
    <property type="entry name" value="FA58C"/>
</dbReference>
<dbReference type="Gene3D" id="2.60.120.260">
    <property type="entry name" value="Galactose-binding domain-like"/>
    <property type="match status" value="2"/>
</dbReference>
<dbReference type="EMBL" id="OX458333">
    <property type="protein sequence ID" value="CAI8930689.1"/>
    <property type="molecule type" value="Genomic_DNA"/>
</dbReference>
<keyword evidence="3" id="KW-1185">Reference proteome</keyword>
<proteinExistence type="predicted"/>
<dbReference type="Gene3D" id="1.50.10.10">
    <property type="match status" value="1"/>
</dbReference>
<sequence length="957" mass="106863">MNVPYKSRWTVTASGGDPRAAIDDSYSTRWICGTSKNHWLEIDLGQTAILGGLEVYWGRRGAKVHSFESSLDGRVWTHLCATRHGEGGLEVFAFPPREARFVRWTFENPEPEHSLEVVEINLYGPDQAASVREPGRIPALGHAPVKIPPGDSITVDFGYIRSPLGVLVQWGETYGTDFSVHLSDDGENFREVGHITLGNGGYDSFYWRTTTARYLRFTVHEASSRDGAIIDELKLRILNKDRMPIGQLERAARAGRSELYPQSLLGRQIYWTAFGEIDQAEQALFDEYGNLEPLPGSGQITPLLRLDGTLHGAPAAAAIEQTLMDGALPMPSVTWLVGEVEVEASALADTGQAVVEYRVTNRADVPRQGTLVLALRPVQINPYWQHGGHAITNAIAVEGRDLWVNDRRFARFSREPDFATVAEFQDGDVVKLIEHAPQDTERSLRSDSGLLSAACEFEFSLNPGESASVVMSAFLRDGIVPDVEIDFPRLRDEVAKAWREKVGPRRITVGDREVSDTVEAQIGLILVNSTRYAFKPGPRNYDRTWIRDGSSQALALLYAGLIEDAKRYVLWYAERIYDNGMVPPILNPDGSVNRGYGSDIEFDAQGQFVAIAAEVYRFSRDRGFLEAIFEPVVRATRFIEELCARTNALYGPETRFHGLLAPSLSHEGYNKPTYSYWDDFFALRAWRDCAYLATEIGDADTAAWAQRKGEAFATNLARSLRMTTEELGTGLIHASADREDVDPTSTSIAFEPCRVEDVLPAEYLQATYDLYCEHLDRLRAADFSGGFTPYEIRNLNAFVALGRIEDAFRLLADALTWRRPAGWRHWAEVVWADPRVPDYIGDMPHTWIGAEFATAIRRMLVRENCGTLELFRAVPDSWWEGGGISLNALPTTFGRLDLEARRGEAQVTVDLRITGTTPERIVLRYPGARRAQADGNPCDIDGDVVMAPNFNRLVIEL</sequence>